<reference evidence="2" key="2">
    <citation type="journal article" date="2015" name="Data Brief">
        <title>Shoot transcriptome of the giant reed, Arundo donax.</title>
        <authorList>
            <person name="Barrero R.A."/>
            <person name="Guerrero F.D."/>
            <person name="Moolhuijzen P."/>
            <person name="Goolsby J.A."/>
            <person name="Tidwell J."/>
            <person name="Bellgard S.E."/>
            <person name="Bellgard M.I."/>
        </authorList>
    </citation>
    <scope>NUCLEOTIDE SEQUENCE</scope>
    <source>
        <tissue evidence="2">Shoot tissue taken approximately 20 cm above the soil surface</tissue>
    </source>
</reference>
<name>A0A0A8ZFI3_ARUDO</name>
<evidence type="ECO:0000256" key="1">
    <source>
        <dbReference type="SAM" id="MobiDB-lite"/>
    </source>
</evidence>
<accession>A0A0A8ZFI3</accession>
<dbReference type="EMBL" id="GBRH01259761">
    <property type="protein sequence ID" value="JAD38134.1"/>
    <property type="molecule type" value="Transcribed_RNA"/>
</dbReference>
<feature type="compositionally biased region" description="Low complexity" evidence="1">
    <location>
        <begin position="11"/>
        <end position="24"/>
    </location>
</feature>
<organism evidence="2">
    <name type="scientific">Arundo donax</name>
    <name type="common">Giant reed</name>
    <name type="synonym">Donax arundinaceus</name>
    <dbReference type="NCBI Taxonomy" id="35708"/>
    <lineage>
        <taxon>Eukaryota</taxon>
        <taxon>Viridiplantae</taxon>
        <taxon>Streptophyta</taxon>
        <taxon>Embryophyta</taxon>
        <taxon>Tracheophyta</taxon>
        <taxon>Spermatophyta</taxon>
        <taxon>Magnoliopsida</taxon>
        <taxon>Liliopsida</taxon>
        <taxon>Poales</taxon>
        <taxon>Poaceae</taxon>
        <taxon>PACMAD clade</taxon>
        <taxon>Arundinoideae</taxon>
        <taxon>Arundineae</taxon>
        <taxon>Arundo</taxon>
    </lineage>
</organism>
<evidence type="ECO:0000313" key="2">
    <source>
        <dbReference type="EMBL" id="JAD38134.1"/>
    </source>
</evidence>
<dbReference type="AlphaFoldDB" id="A0A0A8ZFI3"/>
<proteinExistence type="predicted"/>
<reference evidence="2" key="1">
    <citation type="submission" date="2014-09" db="EMBL/GenBank/DDBJ databases">
        <authorList>
            <person name="Magalhaes I.L.F."/>
            <person name="Oliveira U."/>
            <person name="Santos F.R."/>
            <person name="Vidigal T.H.D.A."/>
            <person name="Brescovit A.D."/>
            <person name="Santos A.J."/>
        </authorList>
    </citation>
    <scope>NUCLEOTIDE SEQUENCE</scope>
    <source>
        <tissue evidence="2">Shoot tissue taken approximately 20 cm above the soil surface</tissue>
    </source>
</reference>
<feature type="region of interest" description="Disordered" evidence="1">
    <location>
        <begin position="1"/>
        <end position="47"/>
    </location>
</feature>
<sequence>MWATNHLLSTLHPPMQPQMHQLQPTKRSSFPKYGCPQPASPHPGYTM</sequence>
<protein>
    <submittedName>
        <fullName evidence="2">Uncharacterized protein</fullName>
    </submittedName>
</protein>